<dbReference type="EMBL" id="NHYE01005593">
    <property type="protein sequence ID" value="PPQ68543.1"/>
    <property type="molecule type" value="Genomic_DNA"/>
</dbReference>
<protein>
    <submittedName>
        <fullName evidence="1">Uncharacterized protein</fullName>
    </submittedName>
</protein>
<dbReference type="OrthoDB" id="3191568at2759"/>
<proteinExistence type="predicted"/>
<dbReference type="AlphaFoldDB" id="A0A409VQM5"/>
<evidence type="ECO:0000313" key="2">
    <source>
        <dbReference type="Proteomes" id="UP000284706"/>
    </source>
</evidence>
<name>A0A409VQM5_9AGAR</name>
<dbReference type="InParanoid" id="A0A409VQM5"/>
<reference evidence="1 2" key="1">
    <citation type="journal article" date="2018" name="Evol. Lett.">
        <title>Horizontal gene cluster transfer increased hallucinogenic mushroom diversity.</title>
        <authorList>
            <person name="Reynolds H.T."/>
            <person name="Vijayakumar V."/>
            <person name="Gluck-Thaler E."/>
            <person name="Korotkin H.B."/>
            <person name="Matheny P.B."/>
            <person name="Slot J.C."/>
        </authorList>
    </citation>
    <scope>NUCLEOTIDE SEQUENCE [LARGE SCALE GENOMIC DNA]</scope>
    <source>
        <strain evidence="1 2">SRW20</strain>
    </source>
</reference>
<evidence type="ECO:0000313" key="1">
    <source>
        <dbReference type="EMBL" id="PPQ68543.1"/>
    </source>
</evidence>
<comment type="caution">
    <text evidence="1">The sequence shown here is derived from an EMBL/GenBank/DDBJ whole genome shotgun (WGS) entry which is preliminary data.</text>
</comment>
<sequence length="201" mass="22080">MFGSNPYAQAGWYNPQNPFSINAGPWQPGSSNPPTFGALPSQSNSKSVLTFEFSSFHPDIFNCMVTGPKQRKFFEVKTANNNTVISKPEGPFAIIHWAQRPTVEASGVIAFQRTGEYLKLAPDRSHRTVTVSGRNYAWVPGQNGIGLYTNGSNPPQQLARLSITNDHSKVILEITSEAFQAGLFEPCIVSTILLFCARNID</sequence>
<dbReference type="Proteomes" id="UP000284706">
    <property type="component" value="Unassembled WGS sequence"/>
</dbReference>
<organism evidence="1 2">
    <name type="scientific">Gymnopilus dilepis</name>
    <dbReference type="NCBI Taxonomy" id="231916"/>
    <lineage>
        <taxon>Eukaryota</taxon>
        <taxon>Fungi</taxon>
        <taxon>Dikarya</taxon>
        <taxon>Basidiomycota</taxon>
        <taxon>Agaricomycotina</taxon>
        <taxon>Agaricomycetes</taxon>
        <taxon>Agaricomycetidae</taxon>
        <taxon>Agaricales</taxon>
        <taxon>Agaricineae</taxon>
        <taxon>Hymenogastraceae</taxon>
        <taxon>Gymnopilus</taxon>
    </lineage>
</organism>
<accession>A0A409VQM5</accession>
<gene>
    <name evidence="1" type="ORF">CVT26_003352</name>
</gene>
<keyword evidence="2" id="KW-1185">Reference proteome</keyword>